<name>A0A178W6E4_ARATH</name>
<proteinExistence type="predicted"/>
<dbReference type="AlphaFoldDB" id="A0A178W6E4"/>
<dbReference type="Proteomes" id="UP000078284">
    <property type="component" value="Chromosome 1"/>
</dbReference>
<evidence type="ECO:0000313" key="1">
    <source>
        <dbReference type="EMBL" id="OAP13878.1"/>
    </source>
</evidence>
<evidence type="ECO:0000313" key="2">
    <source>
        <dbReference type="Proteomes" id="UP000078284"/>
    </source>
</evidence>
<sequence>MSWLHSIETSKAKTISHTIKSAIPFVSTYHLECPSLCTMKITFRANQPRVTIIVNNFNFITIITYFEYMAGLHVHIFSK</sequence>
<dbReference type="EMBL" id="LUHQ01000001">
    <property type="protein sequence ID" value="OAP13878.1"/>
    <property type="molecule type" value="Genomic_DNA"/>
</dbReference>
<organism evidence="1 2">
    <name type="scientific">Arabidopsis thaliana</name>
    <name type="common">Mouse-ear cress</name>
    <dbReference type="NCBI Taxonomy" id="3702"/>
    <lineage>
        <taxon>Eukaryota</taxon>
        <taxon>Viridiplantae</taxon>
        <taxon>Streptophyta</taxon>
        <taxon>Embryophyta</taxon>
        <taxon>Tracheophyta</taxon>
        <taxon>Spermatophyta</taxon>
        <taxon>Magnoliopsida</taxon>
        <taxon>eudicotyledons</taxon>
        <taxon>Gunneridae</taxon>
        <taxon>Pentapetalae</taxon>
        <taxon>rosids</taxon>
        <taxon>malvids</taxon>
        <taxon>Brassicales</taxon>
        <taxon>Brassicaceae</taxon>
        <taxon>Camelineae</taxon>
        <taxon>Arabidopsis</taxon>
    </lineage>
</organism>
<accession>A0A178W6E4</accession>
<gene>
    <name evidence="1" type="ordered locus">AXX17_At1g50020</name>
</gene>
<comment type="caution">
    <text evidence="1">The sequence shown here is derived from an EMBL/GenBank/DDBJ whole genome shotgun (WGS) entry which is preliminary data.</text>
</comment>
<reference evidence="2" key="1">
    <citation type="journal article" date="2016" name="Proc. Natl. Acad. Sci. U.S.A.">
        <title>Chromosome-level assembly of Arabidopsis thaliana Ler reveals the extent of translocation and inversion polymorphisms.</title>
        <authorList>
            <person name="Zapata L."/>
            <person name="Ding J."/>
            <person name="Willing E.M."/>
            <person name="Hartwig B."/>
            <person name="Bezdan D."/>
            <person name="Jiao W.B."/>
            <person name="Patel V."/>
            <person name="Velikkakam James G."/>
            <person name="Koornneef M."/>
            <person name="Ossowski S."/>
            <person name="Schneeberger K."/>
        </authorList>
    </citation>
    <scope>NUCLEOTIDE SEQUENCE [LARGE SCALE GENOMIC DNA]</scope>
    <source>
        <strain evidence="2">cv. Landsberg erecta</strain>
    </source>
</reference>
<protein>
    <submittedName>
        <fullName evidence="1">Uncharacterized protein</fullName>
    </submittedName>
</protein>